<evidence type="ECO:0000313" key="1">
    <source>
        <dbReference type="EMBL" id="KAJ8425382.1"/>
    </source>
</evidence>
<dbReference type="AlphaFoldDB" id="A0A9Q1GTW6"/>
<keyword evidence="2" id="KW-1185">Reference proteome</keyword>
<dbReference type="EMBL" id="JAKOGI010001484">
    <property type="protein sequence ID" value="KAJ8425382.1"/>
    <property type="molecule type" value="Genomic_DNA"/>
</dbReference>
<dbReference type="Proteomes" id="UP001153076">
    <property type="component" value="Unassembled WGS sequence"/>
</dbReference>
<evidence type="ECO:0000313" key="2">
    <source>
        <dbReference type="Proteomes" id="UP001153076"/>
    </source>
</evidence>
<reference evidence="1" key="1">
    <citation type="submission" date="2022-04" db="EMBL/GenBank/DDBJ databases">
        <title>Carnegiea gigantea Genome sequencing and assembly v2.</title>
        <authorList>
            <person name="Copetti D."/>
            <person name="Sanderson M.J."/>
            <person name="Burquez A."/>
            <person name="Wojciechowski M.F."/>
        </authorList>
    </citation>
    <scope>NUCLEOTIDE SEQUENCE</scope>
    <source>
        <strain evidence="1">SGP5-SGP5p</strain>
        <tissue evidence="1">Aerial part</tissue>
    </source>
</reference>
<protein>
    <submittedName>
        <fullName evidence="1">Uncharacterized protein</fullName>
    </submittedName>
</protein>
<comment type="caution">
    <text evidence="1">The sequence shown here is derived from an EMBL/GenBank/DDBJ whole genome shotgun (WGS) entry which is preliminary data.</text>
</comment>
<organism evidence="1 2">
    <name type="scientific">Carnegiea gigantea</name>
    <dbReference type="NCBI Taxonomy" id="171969"/>
    <lineage>
        <taxon>Eukaryota</taxon>
        <taxon>Viridiplantae</taxon>
        <taxon>Streptophyta</taxon>
        <taxon>Embryophyta</taxon>
        <taxon>Tracheophyta</taxon>
        <taxon>Spermatophyta</taxon>
        <taxon>Magnoliopsida</taxon>
        <taxon>eudicotyledons</taxon>
        <taxon>Gunneridae</taxon>
        <taxon>Pentapetalae</taxon>
        <taxon>Caryophyllales</taxon>
        <taxon>Cactineae</taxon>
        <taxon>Cactaceae</taxon>
        <taxon>Cactoideae</taxon>
        <taxon>Echinocereeae</taxon>
        <taxon>Carnegiea</taxon>
    </lineage>
</organism>
<name>A0A9Q1GTW6_9CARY</name>
<gene>
    <name evidence="1" type="ORF">Cgig2_011766</name>
</gene>
<proteinExistence type="predicted"/>
<sequence length="270" mass="29759">MSASRARRSALNFSQCRWCRVTSPSNLWHLAAALSPRTNASAMATSSSVTFGGFKAPWDLTRSWMSENLAARSTLMKLVDGRWLGERYLRFSEGRFLPESWGYDPRMTSFSIAKGQSVRLPHPPPEKGQMLRSCLDDPQSVAANRSWLPPSPRPSTLPSLALYEIEGKSAPNIKVISTGTTNTLGKNLKDQKAGRSEKEIIHKKLQLRLPVTRLTFPPLGALHRLNCLSHKLGDGPGPVVLTYVKLEVTGRFSLLSCGLPKGFLTGLPSF</sequence>
<accession>A0A9Q1GTW6</accession>